<dbReference type="Pfam" id="PF08238">
    <property type="entry name" value="Sel1"/>
    <property type="match status" value="2"/>
</dbReference>
<evidence type="ECO:0000313" key="3">
    <source>
        <dbReference type="Proteomes" id="UP000250744"/>
    </source>
</evidence>
<accession>A0A364NJE4</accession>
<comment type="caution">
    <text evidence="2">The sequence shown here is derived from an EMBL/GenBank/DDBJ whole genome shotgun (WGS) entry which is preliminary data.</text>
</comment>
<proteinExistence type="predicted"/>
<dbReference type="AlphaFoldDB" id="A0A364NJE4"/>
<dbReference type="InterPro" id="IPR011990">
    <property type="entry name" value="TPR-like_helical_dom_sf"/>
</dbReference>
<feature type="signal peptide" evidence="1">
    <location>
        <begin position="1"/>
        <end position="23"/>
    </location>
</feature>
<feature type="chain" id="PRO_5016654297" evidence="1">
    <location>
        <begin position="24"/>
        <end position="155"/>
    </location>
</feature>
<dbReference type="InterPro" id="IPR006597">
    <property type="entry name" value="Sel1-like"/>
</dbReference>
<keyword evidence="3" id="KW-1185">Reference proteome</keyword>
<evidence type="ECO:0000256" key="1">
    <source>
        <dbReference type="SAM" id="SignalP"/>
    </source>
</evidence>
<dbReference type="SUPFAM" id="SSF81901">
    <property type="entry name" value="HCP-like"/>
    <property type="match status" value="1"/>
</dbReference>
<gene>
    <name evidence="2" type="ORF">DN062_14860</name>
</gene>
<dbReference type="RefSeq" id="WP_112160085.1">
    <property type="nucleotide sequence ID" value="NZ_QKRX01000012.1"/>
</dbReference>
<organism evidence="2 3">
    <name type="scientific">Nitrincola tibetensis</name>
    <dbReference type="NCBI Taxonomy" id="2219697"/>
    <lineage>
        <taxon>Bacteria</taxon>
        <taxon>Pseudomonadati</taxon>
        <taxon>Pseudomonadota</taxon>
        <taxon>Gammaproteobacteria</taxon>
        <taxon>Oceanospirillales</taxon>
        <taxon>Oceanospirillaceae</taxon>
        <taxon>Nitrincola</taxon>
    </lineage>
</organism>
<evidence type="ECO:0000313" key="2">
    <source>
        <dbReference type="EMBL" id="RAU17183.1"/>
    </source>
</evidence>
<keyword evidence="1" id="KW-0732">Signal</keyword>
<dbReference type="Gene3D" id="1.25.40.10">
    <property type="entry name" value="Tetratricopeptide repeat domain"/>
    <property type="match status" value="1"/>
</dbReference>
<sequence length="155" mass="17173">MKNSVLIAFSGLVLFQISTKVMATPDYQSVIDSDQRSKCFYGYVARKTGDHASAIRIFEDCIARWQDGYSYIGLAQIYETGVGVQKDLAYANTLLRTAAGLEGGYASLAKYNYALNLFEGKGVEANPDVAWQWMRLSAEEGFTPALEYLKLKDAP</sequence>
<dbReference type="OrthoDB" id="5365194at2"/>
<protein>
    <submittedName>
        <fullName evidence="2">Sel1 repeat family protein</fullName>
    </submittedName>
</protein>
<dbReference type="SMART" id="SM00671">
    <property type="entry name" value="SEL1"/>
    <property type="match status" value="2"/>
</dbReference>
<dbReference type="EMBL" id="QKRX01000012">
    <property type="protein sequence ID" value="RAU17183.1"/>
    <property type="molecule type" value="Genomic_DNA"/>
</dbReference>
<reference evidence="2 3" key="1">
    <citation type="submission" date="2018-06" db="EMBL/GenBank/DDBJ databases">
        <title>Nitrincola tibetense sp. nov., isolated from Lake XuguoCo on Tibetan Plateau.</title>
        <authorList>
            <person name="Xing P."/>
        </authorList>
    </citation>
    <scope>NUCLEOTIDE SEQUENCE [LARGE SCALE GENOMIC DNA]</scope>
    <source>
        <strain evidence="3">xg18</strain>
    </source>
</reference>
<name>A0A364NJE4_9GAMM</name>
<dbReference type="Proteomes" id="UP000250744">
    <property type="component" value="Unassembled WGS sequence"/>
</dbReference>